<feature type="repeat" description="WD" evidence="4">
    <location>
        <begin position="50"/>
        <end position="75"/>
    </location>
</feature>
<dbReference type="InterPro" id="IPR019775">
    <property type="entry name" value="WD40_repeat_CS"/>
</dbReference>
<keyword evidence="2" id="KW-0677">Repeat</keyword>
<dbReference type="InterPro" id="IPR001680">
    <property type="entry name" value="WD40_rpt"/>
</dbReference>
<evidence type="ECO:0000256" key="1">
    <source>
        <dbReference type="ARBA" id="ARBA00022574"/>
    </source>
</evidence>
<dbReference type="Proteomes" id="UP001140453">
    <property type="component" value="Unassembled WGS sequence"/>
</dbReference>
<protein>
    <recommendedName>
        <fullName evidence="7">THO complex subunit 3</fullName>
    </recommendedName>
</protein>
<dbReference type="GO" id="GO:0000445">
    <property type="term" value="C:THO complex part of transcription export complex"/>
    <property type="evidence" value="ECO:0007669"/>
    <property type="project" value="TreeGrafter"/>
</dbReference>
<accession>A0A9W8Z0M2</accession>
<evidence type="ECO:0000256" key="3">
    <source>
        <dbReference type="ARBA" id="ARBA00046343"/>
    </source>
</evidence>
<comment type="caution">
    <text evidence="5">The sequence shown here is derived from an EMBL/GenBank/DDBJ whole genome shotgun (WGS) entry which is preliminary data.</text>
</comment>
<evidence type="ECO:0000313" key="5">
    <source>
        <dbReference type="EMBL" id="KAJ4394160.1"/>
    </source>
</evidence>
<dbReference type="EMBL" id="JAPEVB010000002">
    <property type="protein sequence ID" value="KAJ4394160.1"/>
    <property type="molecule type" value="Genomic_DNA"/>
</dbReference>
<dbReference type="PANTHER" id="PTHR22839">
    <property type="entry name" value="THO COMPLEX SUBUNIT 3 THO3"/>
    <property type="match status" value="1"/>
</dbReference>
<keyword evidence="6" id="KW-1185">Reference proteome</keyword>
<dbReference type="OrthoDB" id="340259at2759"/>
<dbReference type="GO" id="GO:0006406">
    <property type="term" value="P:mRNA export from nucleus"/>
    <property type="evidence" value="ECO:0007669"/>
    <property type="project" value="InterPro"/>
</dbReference>
<name>A0A9W8Z0M2_9PEZI</name>
<evidence type="ECO:0000256" key="2">
    <source>
        <dbReference type="ARBA" id="ARBA00022737"/>
    </source>
</evidence>
<keyword evidence="1 4" id="KW-0853">WD repeat</keyword>
<proteinExistence type="inferred from homology"/>
<gene>
    <name evidence="5" type="ORF">N0V93_003377</name>
</gene>
<dbReference type="SUPFAM" id="SSF50978">
    <property type="entry name" value="WD40 repeat-like"/>
    <property type="match status" value="1"/>
</dbReference>
<dbReference type="PANTHER" id="PTHR22839:SF0">
    <property type="entry name" value="THO COMPLEX SUBUNIT 3"/>
    <property type="match status" value="1"/>
</dbReference>
<dbReference type="PROSITE" id="PS50082">
    <property type="entry name" value="WD_REPEATS_2"/>
    <property type="match status" value="3"/>
</dbReference>
<comment type="similarity">
    <text evidence="3">Belongs to the THOC3 family.</text>
</comment>
<dbReference type="PROSITE" id="PS50294">
    <property type="entry name" value="WD_REPEATS_REGION"/>
    <property type="match status" value="3"/>
</dbReference>
<reference evidence="5" key="1">
    <citation type="submission" date="2022-10" db="EMBL/GenBank/DDBJ databases">
        <title>Tapping the CABI collections for fungal endophytes: first genome assemblies for Collariella, Neodidymelliopsis, Ascochyta clinopodiicola, Didymella pomorum, Didymosphaeria variabile, Neocosmospora piperis and Neocucurbitaria cava.</title>
        <authorList>
            <person name="Hill R."/>
        </authorList>
    </citation>
    <scope>NUCLEOTIDE SEQUENCE</scope>
    <source>
        <strain evidence="5">IMI 355082</strain>
    </source>
</reference>
<dbReference type="AlphaFoldDB" id="A0A9W8Z0M2"/>
<dbReference type="Pfam" id="PF00400">
    <property type="entry name" value="WD40"/>
    <property type="match status" value="4"/>
</dbReference>
<organism evidence="5 6">
    <name type="scientific">Gnomoniopsis smithogilvyi</name>
    <dbReference type="NCBI Taxonomy" id="1191159"/>
    <lineage>
        <taxon>Eukaryota</taxon>
        <taxon>Fungi</taxon>
        <taxon>Dikarya</taxon>
        <taxon>Ascomycota</taxon>
        <taxon>Pezizomycotina</taxon>
        <taxon>Sordariomycetes</taxon>
        <taxon>Sordariomycetidae</taxon>
        <taxon>Diaporthales</taxon>
        <taxon>Gnomoniaceae</taxon>
        <taxon>Gnomoniopsis</taxon>
    </lineage>
</organism>
<dbReference type="FunFam" id="2.130.10.10:FF:000870">
    <property type="entry name" value="WD repeat-containing protein"/>
    <property type="match status" value="1"/>
</dbReference>
<dbReference type="InterPro" id="IPR040132">
    <property type="entry name" value="Tex1/THOC3"/>
</dbReference>
<feature type="repeat" description="WD" evidence="4">
    <location>
        <begin position="87"/>
        <end position="129"/>
    </location>
</feature>
<dbReference type="Gene3D" id="2.130.10.10">
    <property type="entry name" value="YVTN repeat-like/Quinoprotein amine dehydrogenase"/>
    <property type="match status" value="2"/>
</dbReference>
<dbReference type="InterPro" id="IPR036322">
    <property type="entry name" value="WD40_repeat_dom_sf"/>
</dbReference>
<evidence type="ECO:0000256" key="4">
    <source>
        <dbReference type="PROSITE-ProRule" id="PRU00221"/>
    </source>
</evidence>
<sequence length="357" mass="39492">MASSNKSPRIAPLRPRQSLVKERFPVYFNAFKPQAYSENPSARGAVYTNIRSINWNPFGNLIATGAADKTLRVWNPERPLVRFSTELKGHNAPIEKVAFNPVKEAELCSVSNDGVVKFWDVRTKNCVNEVKGLGNAFTLAWDPEGESLIVGNKTDNLYVLSPTSTTPISSHQQPVETNQVFFCYSRQRAYVATGSGAVRILSYPDFKPVINYSYDRIAIDGPNASREYSLKGHTGSVLSTELSPNGRYLASGGTDSLVCLYDTEDWICRRTLTDLVGPVKCMSFTHDGYYLVAGSDVEMEKGQPVGIDVFHVESGEKVHTFKTATSSPVVAWAPLRYQLAYTDVGQLRIVGVETDKK</sequence>
<evidence type="ECO:0008006" key="7">
    <source>
        <dbReference type="Google" id="ProtNLM"/>
    </source>
</evidence>
<feature type="repeat" description="WD" evidence="4">
    <location>
        <begin position="230"/>
        <end position="264"/>
    </location>
</feature>
<dbReference type="PROSITE" id="PS00678">
    <property type="entry name" value="WD_REPEATS_1"/>
    <property type="match status" value="1"/>
</dbReference>
<dbReference type="InterPro" id="IPR015943">
    <property type="entry name" value="WD40/YVTN_repeat-like_dom_sf"/>
</dbReference>
<dbReference type="SMART" id="SM00320">
    <property type="entry name" value="WD40"/>
    <property type="match status" value="5"/>
</dbReference>
<evidence type="ECO:0000313" key="6">
    <source>
        <dbReference type="Proteomes" id="UP001140453"/>
    </source>
</evidence>